<reference evidence="1 2" key="1">
    <citation type="submission" date="2019-03" db="EMBL/GenBank/DDBJ databases">
        <title>Single cell metagenomics reveals metabolic interactions within the superorganism composed of flagellate Streblomastix strix and complex community of Bacteroidetes bacteria on its surface.</title>
        <authorList>
            <person name="Treitli S.C."/>
            <person name="Kolisko M."/>
            <person name="Husnik F."/>
            <person name="Keeling P."/>
            <person name="Hampl V."/>
        </authorList>
    </citation>
    <scope>NUCLEOTIDE SEQUENCE [LARGE SCALE GENOMIC DNA]</scope>
    <source>
        <strain evidence="1">ST1C</strain>
    </source>
</reference>
<proteinExistence type="predicted"/>
<dbReference type="AlphaFoldDB" id="A0A5J4VC28"/>
<name>A0A5J4VC28_9EUKA</name>
<gene>
    <name evidence="1" type="ORF">EZS28_024366</name>
</gene>
<sequence length="485" mass="55242">MPFGLKLAQLVFTKTLEISIKEIRKKYLARWIGQSITKKSETIPSQQQKYLGQIWDIQRMDLLIPQAKRHSMLQLIHRWRQIVIKRKFIQTKNLASQLSKLNFLWTQFQDDGLHSLKLEASLCKAIIKGQHSYTQVQPSAISDVEWWKSKIKLNEGRSILSPSPTQATMTTDASSECQRAVYQTNINKSIVWRVCPRPTFLHSSNKRETRAILCVIRHFEGTFKKEEFHSIQILSDNSVAIRNIIRKKAAPSLAPTPRQTLQLVEKMGIEITTQHIKDIYNTTADHLSRLERAGDYQLTEQALKLAVLNFRVIPTLDEFATRENNQCLQFISTTQDPLAVGTNGLRTAWEKQEVLAHPPIAIIGKSMVDTANQGDVNTINNTGPISISTYPGQINEEKEQEITTRQHRRAPDINKKGEEVYTNLAIAEGLSDEEALEVKKEMSEDLWRTRRAALARLDPFLNEQPGGASCLLGNNASLYIRRALN</sequence>
<protein>
    <submittedName>
        <fullName evidence="1">Uncharacterized protein</fullName>
    </submittedName>
</protein>
<dbReference type="PANTHER" id="PTHR33050:SF7">
    <property type="entry name" value="RIBONUCLEASE H"/>
    <property type="match status" value="1"/>
</dbReference>
<dbReference type="InterPro" id="IPR052055">
    <property type="entry name" value="Hepadnavirus_pol/RT"/>
</dbReference>
<evidence type="ECO:0000313" key="2">
    <source>
        <dbReference type="Proteomes" id="UP000324800"/>
    </source>
</evidence>
<dbReference type="Gene3D" id="3.30.420.10">
    <property type="entry name" value="Ribonuclease H-like superfamily/Ribonuclease H"/>
    <property type="match status" value="1"/>
</dbReference>
<dbReference type="EMBL" id="SNRW01008093">
    <property type="protein sequence ID" value="KAA6380106.1"/>
    <property type="molecule type" value="Genomic_DNA"/>
</dbReference>
<evidence type="ECO:0000313" key="1">
    <source>
        <dbReference type="EMBL" id="KAA6380106.1"/>
    </source>
</evidence>
<dbReference type="GO" id="GO:0003676">
    <property type="term" value="F:nucleic acid binding"/>
    <property type="evidence" value="ECO:0007669"/>
    <property type="project" value="InterPro"/>
</dbReference>
<accession>A0A5J4VC28</accession>
<dbReference type="PANTHER" id="PTHR33050">
    <property type="entry name" value="REVERSE TRANSCRIPTASE DOMAIN-CONTAINING PROTEIN"/>
    <property type="match status" value="1"/>
</dbReference>
<dbReference type="InterPro" id="IPR036397">
    <property type="entry name" value="RNaseH_sf"/>
</dbReference>
<dbReference type="Proteomes" id="UP000324800">
    <property type="component" value="Unassembled WGS sequence"/>
</dbReference>
<comment type="caution">
    <text evidence="1">The sequence shown here is derived from an EMBL/GenBank/DDBJ whole genome shotgun (WGS) entry which is preliminary data.</text>
</comment>
<organism evidence="1 2">
    <name type="scientific">Streblomastix strix</name>
    <dbReference type="NCBI Taxonomy" id="222440"/>
    <lineage>
        <taxon>Eukaryota</taxon>
        <taxon>Metamonada</taxon>
        <taxon>Preaxostyla</taxon>
        <taxon>Oxymonadida</taxon>
        <taxon>Streblomastigidae</taxon>
        <taxon>Streblomastix</taxon>
    </lineage>
</organism>